<feature type="domain" description="C-CAP/cofactor C-like" evidence="2">
    <location>
        <begin position="164"/>
        <end position="304"/>
    </location>
</feature>
<gene>
    <name evidence="3" type="primary">TBCCD1_1</name>
    <name evidence="3" type="ORF">F1559_000030</name>
</gene>
<keyword evidence="4" id="KW-1185">Reference proteome</keyword>
<evidence type="ECO:0000256" key="1">
    <source>
        <dbReference type="ARBA" id="ARBA00008848"/>
    </source>
</evidence>
<evidence type="ECO:0000313" key="4">
    <source>
        <dbReference type="Proteomes" id="UP000530660"/>
    </source>
</evidence>
<reference evidence="3 4" key="1">
    <citation type="journal article" date="2020" name="J. Phycol.">
        <title>Comparative genome analysis reveals Cyanidiococcus gen. nov., a new extremophilic red algal genus sister to Cyanidioschyzon (Cyanidioschyzonaceae, Rhodophyta).</title>
        <authorList>
            <person name="Liu S.-L."/>
            <person name="Chiang Y.-R."/>
            <person name="Yoon H.S."/>
            <person name="Fu H.-Y."/>
        </authorList>
    </citation>
    <scope>NUCLEOTIDE SEQUENCE [LARGE SCALE GENOMIC DNA]</scope>
    <source>
        <strain evidence="3 4">THAL066</strain>
    </source>
</reference>
<dbReference type="AlphaFoldDB" id="A0A7J7IF90"/>
<evidence type="ECO:0000313" key="3">
    <source>
        <dbReference type="EMBL" id="KAF6001384.1"/>
    </source>
</evidence>
<organism evidence="3 4">
    <name type="scientific">Cyanidiococcus yangmingshanensis</name>
    <dbReference type="NCBI Taxonomy" id="2690220"/>
    <lineage>
        <taxon>Eukaryota</taxon>
        <taxon>Rhodophyta</taxon>
        <taxon>Bangiophyceae</taxon>
        <taxon>Cyanidiales</taxon>
        <taxon>Cyanidiaceae</taxon>
        <taxon>Cyanidiococcus</taxon>
    </lineage>
</organism>
<dbReference type="InterPro" id="IPR016098">
    <property type="entry name" value="CAP/MinC_C"/>
</dbReference>
<accession>A0A7J7IF90</accession>
<protein>
    <submittedName>
        <fullName evidence="3">TBCC domain containing 1</fullName>
    </submittedName>
</protein>
<sequence>MQKNLGAQGESKIGTEGSYIATMRRVPAFIEYNSTFVIKILVISLGLSTSQGVVCADALPSWPPRSRLDSGPQQNAADEIDWNDVLIPLSCLEHLRFMFELPDVPLTLGWRSMEAGNSSSEPCVKFTDAVSYLCDLKGISMGSFPIQNDNLPWGHMRSIAGMRIAESLYPRRWEVSALTRSTLIKRIEEDGIADLDIRGCKDCRLDFIPQTSTPLLNVIIGQCADCTVFIGACESLTLTTSERIIVMAATRADVRIINCFDCQVYILCNERPTVFGDNRLVFLAPAGYYFADLEQVLKANCIQPDRNLWKLPFDVERDGPPHPSAVALLPPSAYWPPVLAWRGADDLRSTPWPIEKEYTETYQRRLATVERLRRSVCEKLADRKEAMIRLQELVHRRFREWLGTNTCMRHVHDLLRMGNTDVSVQTSCTAKNQMRSLRLQQSEEETDS</sequence>
<name>A0A7J7IF90_9RHOD</name>
<dbReference type="Pfam" id="PF07986">
    <property type="entry name" value="TBCC"/>
    <property type="match status" value="1"/>
</dbReference>
<comment type="caution">
    <text evidence="3">The sequence shown here is derived from an EMBL/GenBank/DDBJ whole genome shotgun (WGS) entry which is preliminary data.</text>
</comment>
<evidence type="ECO:0000259" key="2">
    <source>
        <dbReference type="PROSITE" id="PS51329"/>
    </source>
</evidence>
<dbReference type="Proteomes" id="UP000530660">
    <property type="component" value="Unassembled WGS sequence"/>
</dbReference>
<dbReference type="InterPro" id="IPR017901">
    <property type="entry name" value="C-CAP_CF_C-like"/>
</dbReference>
<dbReference type="InterPro" id="IPR039589">
    <property type="entry name" value="TBCC1"/>
</dbReference>
<dbReference type="PANTHER" id="PTHR16052">
    <property type="entry name" value="TBCC DOMAIN-CONTAINING PROTEIN 1"/>
    <property type="match status" value="1"/>
</dbReference>
<proteinExistence type="inferred from homology"/>
<dbReference type="Gene3D" id="2.160.20.70">
    <property type="match status" value="1"/>
</dbReference>
<dbReference type="OrthoDB" id="3371at2759"/>
<dbReference type="InterPro" id="IPR012945">
    <property type="entry name" value="Tubulin-bd_cofactor_C_dom"/>
</dbReference>
<dbReference type="EMBL" id="VWRR01000014">
    <property type="protein sequence ID" value="KAF6001384.1"/>
    <property type="molecule type" value="Genomic_DNA"/>
</dbReference>
<dbReference type="PROSITE" id="PS51329">
    <property type="entry name" value="C_CAP_COFACTOR_C"/>
    <property type="match status" value="1"/>
</dbReference>
<dbReference type="PANTHER" id="PTHR16052:SF0">
    <property type="entry name" value="TBCC DOMAIN-CONTAINING PROTEIN 1"/>
    <property type="match status" value="1"/>
</dbReference>
<comment type="similarity">
    <text evidence="1">Belongs to the TBCC family.</text>
</comment>